<feature type="modified residue" description="4-aspartylphosphate" evidence="3">
    <location>
        <position position="56"/>
    </location>
</feature>
<feature type="domain" description="HTH luxR-type" evidence="4">
    <location>
        <begin position="147"/>
        <end position="212"/>
    </location>
</feature>
<reference evidence="6 7" key="1">
    <citation type="submission" date="2019-02" db="EMBL/GenBank/DDBJ databases">
        <title>Deep-cultivation of Planctomycetes and their phenomic and genomic characterization uncovers novel biology.</title>
        <authorList>
            <person name="Wiegand S."/>
            <person name="Jogler M."/>
            <person name="Boedeker C."/>
            <person name="Pinto D."/>
            <person name="Vollmers J."/>
            <person name="Rivas-Marin E."/>
            <person name="Kohn T."/>
            <person name="Peeters S.H."/>
            <person name="Heuer A."/>
            <person name="Rast P."/>
            <person name="Oberbeckmann S."/>
            <person name="Bunk B."/>
            <person name="Jeske O."/>
            <person name="Meyerdierks A."/>
            <person name="Storesund J.E."/>
            <person name="Kallscheuer N."/>
            <person name="Luecker S."/>
            <person name="Lage O.M."/>
            <person name="Pohl T."/>
            <person name="Merkel B.J."/>
            <person name="Hornburger P."/>
            <person name="Mueller R.-W."/>
            <person name="Bruemmer F."/>
            <person name="Labrenz M."/>
            <person name="Spormann A.M."/>
            <person name="Op Den Camp H."/>
            <person name="Overmann J."/>
            <person name="Amann R."/>
            <person name="Jetten M.S.M."/>
            <person name="Mascher T."/>
            <person name="Medema M.H."/>
            <person name="Devos D.P."/>
            <person name="Kaster A.-K."/>
            <person name="Ovreas L."/>
            <person name="Rohde M."/>
            <person name="Galperin M.Y."/>
            <person name="Jogler C."/>
        </authorList>
    </citation>
    <scope>NUCLEOTIDE SEQUENCE [LARGE SCALE GENOMIC DNA]</scope>
    <source>
        <strain evidence="6 7">Pla144</strain>
    </source>
</reference>
<dbReference type="CDD" id="cd06170">
    <property type="entry name" value="LuxR_C_like"/>
    <property type="match status" value="1"/>
</dbReference>
<dbReference type="PANTHER" id="PTHR43214">
    <property type="entry name" value="TWO-COMPONENT RESPONSE REGULATOR"/>
    <property type="match status" value="1"/>
</dbReference>
<dbReference type="InterPro" id="IPR058245">
    <property type="entry name" value="NreC/VraR/RcsB-like_REC"/>
</dbReference>
<sequence>MCKIRIFIADDHAVLRSGLRLLMESQEDMAVVGEAGDFSHVLSNLPTLQPDVITLDLSMPGGLGLGAIEKVREIAPTCRVIVLTMHDDPAFLRTALAMGAFGYVVKSAADTELLSAIRAVHQGRMFVDASSTTSLAGSVPFCGETPKDSIIDKLSKREREVLVLIAQGHTNQAVADQLEVGVKTVESYRSRLRDKLGLKNRADLTRFAIEQCLLNRGPSEPLL</sequence>
<dbReference type="SUPFAM" id="SSF46894">
    <property type="entry name" value="C-terminal effector domain of the bipartite response regulators"/>
    <property type="match status" value="1"/>
</dbReference>
<accession>A0A5C6D0Q7</accession>
<evidence type="ECO:0000256" key="1">
    <source>
        <dbReference type="ARBA" id="ARBA00022553"/>
    </source>
</evidence>
<dbReference type="InterPro" id="IPR039420">
    <property type="entry name" value="WalR-like"/>
</dbReference>
<dbReference type="RefSeq" id="WP_146448415.1">
    <property type="nucleotide sequence ID" value="NZ_SJPS01000001.1"/>
</dbReference>
<dbReference type="GO" id="GO:0000160">
    <property type="term" value="P:phosphorelay signal transduction system"/>
    <property type="evidence" value="ECO:0007669"/>
    <property type="project" value="InterPro"/>
</dbReference>
<dbReference type="Pfam" id="PF00196">
    <property type="entry name" value="GerE"/>
    <property type="match status" value="1"/>
</dbReference>
<keyword evidence="2" id="KW-0238">DNA-binding</keyword>
<dbReference type="Pfam" id="PF00072">
    <property type="entry name" value="Response_reg"/>
    <property type="match status" value="1"/>
</dbReference>
<comment type="caution">
    <text evidence="6">The sequence shown here is derived from an EMBL/GenBank/DDBJ whole genome shotgun (WGS) entry which is preliminary data.</text>
</comment>
<dbReference type="SUPFAM" id="SSF52172">
    <property type="entry name" value="CheY-like"/>
    <property type="match status" value="1"/>
</dbReference>
<keyword evidence="7" id="KW-1185">Reference proteome</keyword>
<dbReference type="InterPro" id="IPR016032">
    <property type="entry name" value="Sig_transdc_resp-reg_C-effctor"/>
</dbReference>
<dbReference type="SMART" id="SM00421">
    <property type="entry name" value="HTH_LUXR"/>
    <property type="match status" value="1"/>
</dbReference>
<feature type="domain" description="Response regulatory" evidence="5">
    <location>
        <begin position="5"/>
        <end position="121"/>
    </location>
</feature>
<dbReference type="PROSITE" id="PS50110">
    <property type="entry name" value="RESPONSE_REGULATORY"/>
    <property type="match status" value="1"/>
</dbReference>
<proteinExistence type="predicted"/>
<dbReference type="GO" id="GO:0006355">
    <property type="term" value="P:regulation of DNA-templated transcription"/>
    <property type="evidence" value="ECO:0007669"/>
    <property type="project" value="InterPro"/>
</dbReference>
<dbReference type="Proteomes" id="UP000318437">
    <property type="component" value="Unassembled WGS sequence"/>
</dbReference>
<dbReference type="GO" id="GO:0003677">
    <property type="term" value="F:DNA binding"/>
    <property type="evidence" value="ECO:0007669"/>
    <property type="project" value="UniProtKB-KW"/>
</dbReference>
<evidence type="ECO:0000256" key="2">
    <source>
        <dbReference type="ARBA" id="ARBA00023125"/>
    </source>
</evidence>
<keyword evidence="1 3" id="KW-0597">Phosphoprotein</keyword>
<name>A0A5C6D0Q7_9BACT</name>
<dbReference type="Gene3D" id="3.40.50.2300">
    <property type="match status" value="1"/>
</dbReference>
<dbReference type="InterPro" id="IPR000792">
    <property type="entry name" value="Tscrpt_reg_LuxR_C"/>
</dbReference>
<evidence type="ECO:0000259" key="4">
    <source>
        <dbReference type="PROSITE" id="PS50043"/>
    </source>
</evidence>
<organism evidence="6 7">
    <name type="scientific">Bythopirellula polymerisocia</name>
    <dbReference type="NCBI Taxonomy" id="2528003"/>
    <lineage>
        <taxon>Bacteria</taxon>
        <taxon>Pseudomonadati</taxon>
        <taxon>Planctomycetota</taxon>
        <taxon>Planctomycetia</taxon>
        <taxon>Pirellulales</taxon>
        <taxon>Lacipirellulaceae</taxon>
        <taxon>Bythopirellula</taxon>
    </lineage>
</organism>
<dbReference type="PANTHER" id="PTHR43214:SF43">
    <property type="entry name" value="TWO-COMPONENT RESPONSE REGULATOR"/>
    <property type="match status" value="1"/>
</dbReference>
<dbReference type="CDD" id="cd17535">
    <property type="entry name" value="REC_NarL-like"/>
    <property type="match status" value="1"/>
</dbReference>
<evidence type="ECO:0000256" key="3">
    <source>
        <dbReference type="PROSITE-ProRule" id="PRU00169"/>
    </source>
</evidence>
<dbReference type="PROSITE" id="PS50043">
    <property type="entry name" value="HTH_LUXR_2"/>
    <property type="match status" value="1"/>
</dbReference>
<protein>
    <submittedName>
        <fullName evidence="6">Oxygen regulatory protein NreC</fullName>
    </submittedName>
</protein>
<evidence type="ECO:0000313" key="6">
    <source>
        <dbReference type="EMBL" id="TWU30298.1"/>
    </source>
</evidence>
<dbReference type="InterPro" id="IPR011006">
    <property type="entry name" value="CheY-like_superfamily"/>
</dbReference>
<dbReference type="OrthoDB" id="9796655at2"/>
<gene>
    <name evidence="6" type="primary">nreC</name>
    <name evidence="6" type="ORF">Pla144_10840</name>
</gene>
<evidence type="ECO:0000259" key="5">
    <source>
        <dbReference type="PROSITE" id="PS50110"/>
    </source>
</evidence>
<dbReference type="PROSITE" id="PS00622">
    <property type="entry name" value="HTH_LUXR_1"/>
    <property type="match status" value="1"/>
</dbReference>
<evidence type="ECO:0000313" key="7">
    <source>
        <dbReference type="Proteomes" id="UP000318437"/>
    </source>
</evidence>
<dbReference type="PRINTS" id="PR00038">
    <property type="entry name" value="HTHLUXR"/>
</dbReference>
<dbReference type="EMBL" id="SJPS01000001">
    <property type="protein sequence ID" value="TWU30298.1"/>
    <property type="molecule type" value="Genomic_DNA"/>
</dbReference>
<dbReference type="SMART" id="SM00448">
    <property type="entry name" value="REC"/>
    <property type="match status" value="1"/>
</dbReference>
<dbReference type="AlphaFoldDB" id="A0A5C6D0Q7"/>
<dbReference type="InterPro" id="IPR001789">
    <property type="entry name" value="Sig_transdc_resp-reg_receiver"/>
</dbReference>